<organism evidence="4 5">
    <name type="scientific">Rickenella mellea</name>
    <dbReference type="NCBI Taxonomy" id="50990"/>
    <lineage>
        <taxon>Eukaryota</taxon>
        <taxon>Fungi</taxon>
        <taxon>Dikarya</taxon>
        <taxon>Basidiomycota</taxon>
        <taxon>Agaricomycotina</taxon>
        <taxon>Agaricomycetes</taxon>
        <taxon>Hymenochaetales</taxon>
        <taxon>Rickenellaceae</taxon>
        <taxon>Rickenella</taxon>
    </lineage>
</organism>
<dbReference type="Proteomes" id="UP000294933">
    <property type="component" value="Unassembled WGS sequence"/>
</dbReference>
<dbReference type="OrthoDB" id="623670at2759"/>
<dbReference type="Gene3D" id="2.40.40.10">
    <property type="entry name" value="RlpA-like domain"/>
    <property type="match status" value="1"/>
</dbReference>
<sequence length="120" mass="12596">MVGKFFTAAVLVLAGTGSAMTVPSKRQVHSGVATFYEPGLGECGIFNQPSDFIVALSVQNFNNSDCFKNIRVTSGGKSATVRVVDECPTCGLNGLDLSPAAFEVFAPLSAGEISVTWQFV</sequence>
<dbReference type="InterPro" id="IPR036908">
    <property type="entry name" value="RlpA-like_sf"/>
</dbReference>
<dbReference type="AlphaFoldDB" id="A0A4Y7QKP6"/>
<evidence type="ECO:0000313" key="4">
    <source>
        <dbReference type="EMBL" id="TDL27985.1"/>
    </source>
</evidence>
<evidence type="ECO:0000313" key="5">
    <source>
        <dbReference type="Proteomes" id="UP000294933"/>
    </source>
</evidence>
<dbReference type="PANTHER" id="PTHR31836">
    <property type="match status" value="1"/>
</dbReference>
<keyword evidence="1 2" id="KW-0732">Signal</keyword>
<dbReference type="CDD" id="cd22191">
    <property type="entry name" value="DPBB_RlpA_EXP_N-like"/>
    <property type="match status" value="1"/>
</dbReference>
<accession>A0A4Y7QKP6</accession>
<feature type="domain" description="RlpA-like protein double-psi beta-barrel" evidence="3">
    <location>
        <begin position="63"/>
        <end position="116"/>
    </location>
</feature>
<keyword evidence="5" id="KW-1185">Reference proteome</keyword>
<dbReference type="InterPro" id="IPR009009">
    <property type="entry name" value="RlpA-like_DPBB"/>
</dbReference>
<proteinExistence type="predicted"/>
<dbReference type="STRING" id="50990.A0A4Y7QKP6"/>
<feature type="chain" id="PRO_5021379621" evidence="2">
    <location>
        <begin position="20"/>
        <end position="120"/>
    </location>
</feature>
<evidence type="ECO:0000259" key="3">
    <source>
        <dbReference type="Pfam" id="PF03330"/>
    </source>
</evidence>
<evidence type="ECO:0000256" key="1">
    <source>
        <dbReference type="ARBA" id="ARBA00022729"/>
    </source>
</evidence>
<dbReference type="InterPro" id="IPR051477">
    <property type="entry name" value="Expansin_CellWall"/>
</dbReference>
<name>A0A4Y7QKP6_9AGAM</name>
<dbReference type="SUPFAM" id="SSF50685">
    <property type="entry name" value="Barwin-like endoglucanases"/>
    <property type="match status" value="1"/>
</dbReference>
<gene>
    <name evidence="4" type="ORF">BD410DRAFT_781921</name>
</gene>
<dbReference type="VEuPathDB" id="FungiDB:BD410DRAFT_781921"/>
<protein>
    <submittedName>
        <fullName evidence="4">Non-catalytic module family EXPN protein</fullName>
    </submittedName>
</protein>
<dbReference type="PANTHER" id="PTHR31836:SF28">
    <property type="entry name" value="SRCR DOMAIN-CONTAINING PROTEIN-RELATED"/>
    <property type="match status" value="1"/>
</dbReference>
<feature type="signal peptide" evidence="2">
    <location>
        <begin position="1"/>
        <end position="19"/>
    </location>
</feature>
<dbReference type="EMBL" id="ML170158">
    <property type="protein sequence ID" value="TDL27985.1"/>
    <property type="molecule type" value="Genomic_DNA"/>
</dbReference>
<reference evidence="4 5" key="1">
    <citation type="submission" date="2018-06" db="EMBL/GenBank/DDBJ databases">
        <title>A transcriptomic atlas of mushroom development highlights an independent origin of complex multicellularity.</title>
        <authorList>
            <consortium name="DOE Joint Genome Institute"/>
            <person name="Krizsan K."/>
            <person name="Almasi E."/>
            <person name="Merenyi Z."/>
            <person name="Sahu N."/>
            <person name="Viragh M."/>
            <person name="Koszo T."/>
            <person name="Mondo S."/>
            <person name="Kiss B."/>
            <person name="Balint B."/>
            <person name="Kues U."/>
            <person name="Barry K."/>
            <person name="Hegedus J.C."/>
            <person name="Henrissat B."/>
            <person name="Johnson J."/>
            <person name="Lipzen A."/>
            <person name="Ohm R."/>
            <person name="Nagy I."/>
            <person name="Pangilinan J."/>
            <person name="Yan J."/>
            <person name="Xiong Y."/>
            <person name="Grigoriev I.V."/>
            <person name="Hibbett D.S."/>
            <person name="Nagy L.G."/>
        </authorList>
    </citation>
    <scope>NUCLEOTIDE SEQUENCE [LARGE SCALE GENOMIC DNA]</scope>
    <source>
        <strain evidence="4 5">SZMC22713</strain>
    </source>
</reference>
<evidence type="ECO:0000256" key="2">
    <source>
        <dbReference type="SAM" id="SignalP"/>
    </source>
</evidence>
<dbReference type="Pfam" id="PF03330">
    <property type="entry name" value="DPBB_1"/>
    <property type="match status" value="1"/>
</dbReference>